<dbReference type="EMBL" id="CABVQC010000033">
    <property type="protein sequence ID" value="VWB98044.1"/>
    <property type="molecule type" value="Genomic_DNA"/>
</dbReference>
<gene>
    <name evidence="1" type="ORF">BLA13014_04585</name>
</gene>
<proteinExistence type="predicted"/>
<evidence type="ECO:0000313" key="1">
    <source>
        <dbReference type="EMBL" id="VWB98044.1"/>
    </source>
</evidence>
<reference evidence="1 2" key="1">
    <citation type="submission" date="2019-09" db="EMBL/GenBank/DDBJ databases">
        <authorList>
            <person name="Depoorter E."/>
        </authorList>
    </citation>
    <scope>NUCLEOTIDE SEQUENCE [LARGE SCALE GENOMIC DNA]</scope>
    <source>
        <strain evidence="1">LMG 13014</strain>
    </source>
</reference>
<organism evidence="1 2">
    <name type="scientific">Burkholderia aenigmatica</name>
    <dbReference type="NCBI Taxonomy" id="2015348"/>
    <lineage>
        <taxon>Bacteria</taxon>
        <taxon>Pseudomonadati</taxon>
        <taxon>Pseudomonadota</taxon>
        <taxon>Betaproteobacteria</taxon>
        <taxon>Burkholderiales</taxon>
        <taxon>Burkholderiaceae</taxon>
        <taxon>Burkholderia</taxon>
        <taxon>Burkholderia cepacia complex</taxon>
    </lineage>
</organism>
<dbReference type="AlphaFoldDB" id="A0A6P2NSR6"/>
<dbReference type="Proteomes" id="UP000494261">
    <property type="component" value="Unassembled WGS sequence"/>
</dbReference>
<name>A0A6P2NSR6_9BURK</name>
<sequence>MRKGNVFLVTGRVSEATPSGPEARGELLQRVVCAANETALYQFLPAAFPNFEVVGVVNLAALEETVRKIMAALSGAEGTLPVFVDPAMSR</sequence>
<evidence type="ECO:0000313" key="2">
    <source>
        <dbReference type="Proteomes" id="UP000494261"/>
    </source>
</evidence>
<accession>A0A6P2NSR6</accession>
<protein>
    <submittedName>
        <fullName evidence="1">Uncharacterized protein</fullName>
    </submittedName>
</protein>
<dbReference type="RefSeq" id="WP_175024181.1">
    <property type="nucleotide sequence ID" value="NZ_CABVQC010000033.1"/>
</dbReference>